<dbReference type="AlphaFoldDB" id="A0AAV1P2D3"/>
<reference evidence="1 2" key="1">
    <citation type="submission" date="2024-01" db="EMBL/GenBank/DDBJ databases">
        <authorList>
            <person name="Alioto T."/>
            <person name="Alioto T."/>
            <person name="Gomez Garrido J."/>
        </authorList>
    </citation>
    <scope>NUCLEOTIDE SEQUENCE [LARGE SCALE GENOMIC DNA]</scope>
</reference>
<gene>
    <name evidence="1" type="ORF">FSCOSCO3_A009318</name>
</gene>
<protein>
    <submittedName>
        <fullName evidence="1">Uncharacterized protein</fullName>
    </submittedName>
</protein>
<dbReference type="Proteomes" id="UP001314229">
    <property type="component" value="Unassembled WGS sequence"/>
</dbReference>
<keyword evidence="2" id="KW-1185">Reference proteome</keyword>
<name>A0AAV1P2D3_SCOSC</name>
<comment type="caution">
    <text evidence="1">The sequence shown here is derived from an EMBL/GenBank/DDBJ whole genome shotgun (WGS) entry which is preliminary data.</text>
</comment>
<accession>A0AAV1P2D3</accession>
<evidence type="ECO:0000313" key="1">
    <source>
        <dbReference type="EMBL" id="CAK6964429.1"/>
    </source>
</evidence>
<evidence type="ECO:0000313" key="2">
    <source>
        <dbReference type="Proteomes" id="UP001314229"/>
    </source>
</evidence>
<proteinExistence type="predicted"/>
<sequence>MEAVAKPGLCFQVRFYLEHPTSGSPLGFSGLVKCGAANVTADLLNKHTELGGHHIQPLYEVGQVDLPLFPKQEEREKSAEASSLQADMLFIKHTVESACWICAHYRWKTEEFKDNGD</sequence>
<organism evidence="1 2">
    <name type="scientific">Scomber scombrus</name>
    <name type="common">Atlantic mackerel</name>
    <name type="synonym">Scomber vernalis</name>
    <dbReference type="NCBI Taxonomy" id="13677"/>
    <lineage>
        <taxon>Eukaryota</taxon>
        <taxon>Metazoa</taxon>
        <taxon>Chordata</taxon>
        <taxon>Craniata</taxon>
        <taxon>Vertebrata</taxon>
        <taxon>Euteleostomi</taxon>
        <taxon>Actinopterygii</taxon>
        <taxon>Neopterygii</taxon>
        <taxon>Teleostei</taxon>
        <taxon>Neoteleostei</taxon>
        <taxon>Acanthomorphata</taxon>
        <taxon>Pelagiaria</taxon>
        <taxon>Scombriformes</taxon>
        <taxon>Scombridae</taxon>
        <taxon>Scomber</taxon>
    </lineage>
</organism>
<dbReference type="EMBL" id="CAWUFR010000072">
    <property type="protein sequence ID" value="CAK6964429.1"/>
    <property type="molecule type" value="Genomic_DNA"/>
</dbReference>